<dbReference type="OrthoDB" id="5959877at2759"/>
<gene>
    <name evidence="2" type="ORF">I7I51_06648</name>
</gene>
<name>A0A8A1MIR6_AJECA</name>
<feature type="region of interest" description="Disordered" evidence="1">
    <location>
        <begin position="55"/>
        <end position="83"/>
    </location>
</feature>
<sequence>MAKGVNMLLRQIWIELSGQAPFPLLHEKSRSGQFSLHRIADLILEDEQFTNIGEKSNLANEEGVPASGIPQRATRRSKQGNLRYPYPRLEDPLFALTKPPIQQMIKQILKRSALHAVKAIDQLRNHLQEWFEFFNVHDPLFFWWVARPYRQLTKAFEDLIPVICQKIIGIPPGGGQSATAEEPIGRERLLAHLETEMIPYQPEELLSIGQSEYAWCQYWHRALEFVKTLHAEPGQQAQLVHDGVLEAIEFVTKQHNLVTVPPFAAKTWKMDMVSPSPEFQSAAFVGEKMVVAYSTVHMSRESKLASMRTNNIHFSHSTGFHGVIPGHHLQLYMNVRHRTYRGLFYTPSWIEGEAMTYDCLRMRRSTCEAAGTRADGSGSGSEELYALRMELVDAGIMPEKEFHDRILKENHQPIELLRIYISFLKRERKLYGYKHIEAAQSTFDTRPTDEALPKVREQRSFLHLRRSPLGIIPDAAELNCQGIDQCVPPTWRTHSCPAVIEFSRQVALQATWMAGVTEYNTKSAFSYIRTGHPIRDGICEEPLLYEGSTST</sequence>
<evidence type="ECO:0000313" key="2">
    <source>
        <dbReference type="EMBL" id="QSS65799.1"/>
    </source>
</evidence>
<proteinExistence type="predicted"/>
<dbReference type="VEuPathDB" id="FungiDB:I7I51_06648"/>
<protein>
    <submittedName>
        <fullName evidence="2">Uncharacterized protein</fullName>
    </submittedName>
</protein>
<accession>A0A8A1MIR6</accession>
<dbReference type="Proteomes" id="UP000663671">
    <property type="component" value="Chromosome 3"/>
</dbReference>
<dbReference type="AlphaFoldDB" id="A0A8A1MIR6"/>
<evidence type="ECO:0000313" key="3">
    <source>
        <dbReference type="Proteomes" id="UP000663671"/>
    </source>
</evidence>
<dbReference type="EMBL" id="CP069115">
    <property type="protein sequence ID" value="QSS65799.1"/>
    <property type="molecule type" value="Genomic_DNA"/>
</dbReference>
<organism evidence="2 3">
    <name type="scientific">Ajellomyces capsulatus</name>
    <name type="common">Darling's disease fungus</name>
    <name type="synonym">Histoplasma capsulatum</name>
    <dbReference type="NCBI Taxonomy" id="5037"/>
    <lineage>
        <taxon>Eukaryota</taxon>
        <taxon>Fungi</taxon>
        <taxon>Dikarya</taxon>
        <taxon>Ascomycota</taxon>
        <taxon>Pezizomycotina</taxon>
        <taxon>Eurotiomycetes</taxon>
        <taxon>Eurotiomycetidae</taxon>
        <taxon>Onygenales</taxon>
        <taxon>Ajellomycetaceae</taxon>
        <taxon>Histoplasma</taxon>
    </lineage>
</organism>
<evidence type="ECO:0000256" key="1">
    <source>
        <dbReference type="SAM" id="MobiDB-lite"/>
    </source>
</evidence>
<reference evidence="2" key="1">
    <citation type="submission" date="2021-01" db="EMBL/GenBank/DDBJ databases">
        <title>Chromosome-level genome assembly of a human fungal pathogen reveals clustering of transcriptionally co-regulated genes.</title>
        <authorList>
            <person name="Voorhies M."/>
            <person name="Cohen S."/>
            <person name="Shea T.P."/>
            <person name="Petrus S."/>
            <person name="Munoz J.F."/>
            <person name="Poplawski S."/>
            <person name="Goldman W.E."/>
            <person name="Michael T."/>
            <person name="Cuomo C.A."/>
            <person name="Sil A."/>
            <person name="Beyhan S."/>
        </authorList>
    </citation>
    <scope>NUCLEOTIDE SEQUENCE</scope>
    <source>
        <strain evidence="2">WU24</strain>
    </source>
</reference>